<dbReference type="InterPro" id="IPR006977">
    <property type="entry name" value="Yip1_dom"/>
</dbReference>
<dbReference type="RefSeq" id="WP_043803373.1">
    <property type="nucleotide sequence ID" value="NZ_AVCH01000161.1"/>
</dbReference>
<dbReference type="Proteomes" id="UP000029392">
    <property type="component" value="Unassembled WGS sequence"/>
</dbReference>
<evidence type="ECO:0000313" key="7">
    <source>
        <dbReference type="EMBL" id="KFN47482.1"/>
    </source>
</evidence>
<dbReference type="Pfam" id="PF04893">
    <property type="entry name" value="Yip1"/>
    <property type="match status" value="1"/>
</dbReference>
<evidence type="ECO:0000256" key="3">
    <source>
        <dbReference type="ARBA" id="ARBA00022989"/>
    </source>
</evidence>
<name>A0A091B7M9_9GAMM</name>
<gene>
    <name evidence="7" type="ORF">N790_01870</name>
</gene>
<sequence>MSHLINIFLEPAKVFADLKEKPSFWLPLLLVALLGAASTTAYFLTVDPDWFADHQVAQMQAQRDMSAAEIEQAKQFMPGARASAYFGGPMVLLFVGIMFSVMALYFLLAGKVTGNQVGFRRGLSLTAWSSMPMVLGNLVVLGAIFTSSNQVSFESLQLLNVDPLLVQLPLDHDWLMLARSFSLLNFWVWFLAALGWKTWFRTGWGQAVTVAVLPSLVIYGVMALFAAL</sequence>
<keyword evidence="4 5" id="KW-0472">Membrane</keyword>
<dbReference type="GO" id="GO:0016020">
    <property type="term" value="C:membrane"/>
    <property type="evidence" value="ECO:0007669"/>
    <property type="project" value="UniProtKB-SubCell"/>
</dbReference>
<comment type="subcellular location">
    <subcellularLocation>
        <location evidence="1">Membrane</location>
        <topology evidence="1">Multi-pass membrane protein</topology>
    </subcellularLocation>
</comment>
<keyword evidence="8" id="KW-1185">Reference proteome</keyword>
<dbReference type="EMBL" id="AVCH01000161">
    <property type="protein sequence ID" value="KFN47482.1"/>
    <property type="molecule type" value="Genomic_DNA"/>
</dbReference>
<feature type="domain" description="Yip1" evidence="6">
    <location>
        <begin position="6"/>
        <end position="224"/>
    </location>
</feature>
<evidence type="ECO:0000313" key="8">
    <source>
        <dbReference type="Proteomes" id="UP000029392"/>
    </source>
</evidence>
<evidence type="ECO:0000256" key="4">
    <source>
        <dbReference type="ARBA" id="ARBA00023136"/>
    </source>
</evidence>
<feature type="transmembrane region" description="Helical" evidence="5">
    <location>
        <begin position="84"/>
        <end position="110"/>
    </location>
</feature>
<dbReference type="PATRIC" id="fig|1384054.3.peg.1621"/>
<proteinExistence type="predicted"/>
<organism evidence="7 8">
    <name type="scientific">Arenimonas malthae CC-JY-1</name>
    <dbReference type="NCBI Taxonomy" id="1384054"/>
    <lineage>
        <taxon>Bacteria</taxon>
        <taxon>Pseudomonadati</taxon>
        <taxon>Pseudomonadota</taxon>
        <taxon>Gammaproteobacteria</taxon>
        <taxon>Lysobacterales</taxon>
        <taxon>Lysobacteraceae</taxon>
        <taxon>Arenimonas</taxon>
    </lineage>
</organism>
<evidence type="ECO:0000259" key="6">
    <source>
        <dbReference type="Pfam" id="PF04893"/>
    </source>
</evidence>
<comment type="caution">
    <text evidence="7">The sequence shown here is derived from an EMBL/GenBank/DDBJ whole genome shotgun (WGS) entry which is preliminary data.</text>
</comment>
<feature type="transmembrane region" description="Helical" evidence="5">
    <location>
        <begin position="174"/>
        <end position="196"/>
    </location>
</feature>
<dbReference type="AlphaFoldDB" id="A0A091B7M9"/>
<dbReference type="eggNOG" id="ENOG5032E2F">
    <property type="taxonomic scope" value="Bacteria"/>
</dbReference>
<evidence type="ECO:0000256" key="2">
    <source>
        <dbReference type="ARBA" id="ARBA00022692"/>
    </source>
</evidence>
<feature type="transmembrane region" description="Helical" evidence="5">
    <location>
        <begin position="208"/>
        <end position="227"/>
    </location>
</feature>
<keyword evidence="2 5" id="KW-0812">Transmembrane</keyword>
<keyword evidence="3 5" id="KW-1133">Transmembrane helix</keyword>
<protein>
    <recommendedName>
        <fullName evidence="6">Yip1 domain-containing protein</fullName>
    </recommendedName>
</protein>
<evidence type="ECO:0000256" key="5">
    <source>
        <dbReference type="SAM" id="Phobius"/>
    </source>
</evidence>
<evidence type="ECO:0000256" key="1">
    <source>
        <dbReference type="ARBA" id="ARBA00004141"/>
    </source>
</evidence>
<dbReference type="STRING" id="1384054.N790_01870"/>
<accession>A0A091B7M9</accession>
<reference evidence="7 8" key="1">
    <citation type="submission" date="2013-09" db="EMBL/GenBank/DDBJ databases">
        <title>Genome sequencing of Arenimonas malthae.</title>
        <authorList>
            <person name="Chen F."/>
            <person name="Wang G."/>
        </authorList>
    </citation>
    <scope>NUCLEOTIDE SEQUENCE [LARGE SCALE GENOMIC DNA]</scope>
    <source>
        <strain evidence="7 8">CC-JY-1</strain>
    </source>
</reference>
<feature type="transmembrane region" description="Helical" evidence="5">
    <location>
        <begin position="122"/>
        <end position="145"/>
    </location>
</feature>
<feature type="transmembrane region" description="Helical" evidence="5">
    <location>
        <begin position="24"/>
        <end position="44"/>
    </location>
</feature>